<evidence type="ECO:0000313" key="4">
    <source>
        <dbReference type="Proteomes" id="UP000065822"/>
    </source>
</evidence>
<name>A0AAX2GWK1_9FLAO</name>
<keyword evidence="1" id="KW-1133">Transmembrane helix</keyword>
<evidence type="ECO:0008006" key="6">
    <source>
        <dbReference type="Google" id="ProtNLM"/>
    </source>
</evidence>
<accession>A0AAX2GWK1</accession>
<protein>
    <recommendedName>
        <fullName evidence="6">Signal peptidase</fullName>
    </recommendedName>
</protein>
<dbReference type="AlphaFoldDB" id="A0AAX2GWK1"/>
<keyword evidence="1" id="KW-0812">Transmembrane</keyword>
<organism evidence="3 5">
    <name type="scientific">Capnocytophaga haemolytica</name>
    <dbReference type="NCBI Taxonomy" id="45243"/>
    <lineage>
        <taxon>Bacteria</taxon>
        <taxon>Pseudomonadati</taxon>
        <taxon>Bacteroidota</taxon>
        <taxon>Flavobacteriia</taxon>
        <taxon>Flavobacteriales</taxon>
        <taxon>Flavobacteriaceae</taxon>
        <taxon>Capnocytophaga</taxon>
    </lineage>
</organism>
<dbReference type="Proteomes" id="UP000065822">
    <property type="component" value="Chromosome"/>
</dbReference>
<dbReference type="KEGG" id="chg:AXF12_04545"/>
<evidence type="ECO:0000313" key="2">
    <source>
        <dbReference type="EMBL" id="AMD84846.1"/>
    </source>
</evidence>
<reference evidence="2 4" key="1">
    <citation type="submission" date="2016-02" db="EMBL/GenBank/DDBJ databases">
        <authorList>
            <person name="Holder M.E."/>
            <person name="Ajami N.J."/>
            <person name="Petrosino J.F."/>
        </authorList>
    </citation>
    <scope>NUCLEOTIDE SEQUENCE [LARGE SCALE GENOMIC DNA]</scope>
    <source>
        <strain evidence="2 4">CCUG 32990</strain>
    </source>
</reference>
<reference evidence="3 5" key="2">
    <citation type="submission" date="2017-06" db="EMBL/GenBank/DDBJ databases">
        <authorList>
            <consortium name="Pathogen Informatics"/>
        </authorList>
    </citation>
    <scope>NUCLEOTIDE SEQUENCE [LARGE SCALE GENOMIC DNA]</scope>
    <source>
        <strain evidence="3 5">NCTC12947</strain>
    </source>
</reference>
<dbReference type="RefSeq" id="WP_066428700.1">
    <property type="nucleotide sequence ID" value="NZ_CP014227.1"/>
</dbReference>
<proteinExistence type="predicted"/>
<dbReference type="EMBL" id="CP014227">
    <property type="protein sequence ID" value="AMD84846.1"/>
    <property type="molecule type" value="Genomic_DNA"/>
</dbReference>
<sequence length="62" mass="6696">MKKLYTAFGAGLFVGSVVFIVGALSPLHLPLDRNLMVSGVVVAVVTTACILYEKKKSKKEEK</sequence>
<keyword evidence="4" id="KW-1185">Reference proteome</keyword>
<dbReference type="EMBL" id="LT906449">
    <property type="protein sequence ID" value="SNV06892.1"/>
    <property type="molecule type" value="Genomic_DNA"/>
</dbReference>
<feature type="transmembrane region" description="Helical" evidence="1">
    <location>
        <begin position="7"/>
        <end position="29"/>
    </location>
</feature>
<evidence type="ECO:0000256" key="1">
    <source>
        <dbReference type="SAM" id="Phobius"/>
    </source>
</evidence>
<gene>
    <name evidence="2" type="ORF">AXF12_04545</name>
    <name evidence="3" type="ORF">SAMEA44541418_00823</name>
</gene>
<dbReference type="Proteomes" id="UP000215539">
    <property type="component" value="Chromosome 1"/>
</dbReference>
<keyword evidence="1" id="KW-0472">Membrane</keyword>
<feature type="transmembrane region" description="Helical" evidence="1">
    <location>
        <begin position="35"/>
        <end position="52"/>
    </location>
</feature>
<evidence type="ECO:0000313" key="3">
    <source>
        <dbReference type="EMBL" id="SNV06892.1"/>
    </source>
</evidence>
<evidence type="ECO:0000313" key="5">
    <source>
        <dbReference type="Proteomes" id="UP000215539"/>
    </source>
</evidence>